<gene>
    <name evidence="5" type="ORF">FK531_12995</name>
</gene>
<protein>
    <submittedName>
        <fullName evidence="5">Winged helix-turn-helix transcriptional regulator</fullName>
    </submittedName>
</protein>
<dbReference type="RefSeq" id="WP_142099938.1">
    <property type="nucleotide sequence ID" value="NZ_VIGH01000005.1"/>
</dbReference>
<dbReference type="PANTHER" id="PTHR33164:SF43">
    <property type="entry name" value="HTH-TYPE TRANSCRIPTIONAL REPRESSOR YETL"/>
    <property type="match status" value="1"/>
</dbReference>
<evidence type="ECO:0000313" key="6">
    <source>
        <dbReference type="Proteomes" id="UP000316256"/>
    </source>
</evidence>
<dbReference type="Gene3D" id="1.10.10.10">
    <property type="entry name" value="Winged helix-like DNA-binding domain superfamily/Winged helix DNA-binding domain"/>
    <property type="match status" value="1"/>
</dbReference>
<dbReference type="GO" id="GO:0003700">
    <property type="term" value="F:DNA-binding transcription factor activity"/>
    <property type="evidence" value="ECO:0007669"/>
    <property type="project" value="InterPro"/>
</dbReference>
<evidence type="ECO:0000259" key="4">
    <source>
        <dbReference type="PROSITE" id="PS50995"/>
    </source>
</evidence>
<dbReference type="OrthoDB" id="3178168at2"/>
<evidence type="ECO:0000256" key="2">
    <source>
        <dbReference type="ARBA" id="ARBA00023125"/>
    </source>
</evidence>
<dbReference type="EMBL" id="VIGH01000005">
    <property type="protein sequence ID" value="TQF68715.1"/>
    <property type="molecule type" value="Genomic_DNA"/>
</dbReference>
<sequence>MPPAERGGVGPRSTTALATGAWESLFRAQVTLMRRFDAEDAWDPLGRREYDVLFTLSRCPDGRLRLRDLNREILLAQPSLSRMVERLETAGLVRREADPQDRRGTVVALTEAGGQIQRGIGRRHAAQIRRLVGTALDREELETLERLCDKLRSAQKED</sequence>
<dbReference type="GO" id="GO:0003677">
    <property type="term" value="F:DNA binding"/>
    <property type="evidence" value="ECO:0007669"/>
    <property type="project" value="UniProtKB-KW"/>
</dbReference>
<evidence type="ECO:0000256" key="3">
    <source>
        <dbReference type="ARBA" id="ARBA00023163"/>
    </source>
</evidence>
<comment type="caution">
    <text evidence="5">The sequence shown here is derived from an EMBL/GenBank/DDBJ whole genome shotgun (WGS) entry which is preliminary data.</text>
</comment>
<dbReference type="PANTHER" id="PTHR33164">
    <property type="entry name" value="TRANSCRIPTIONAL REGULATOR, MARR FAMILY"/>
    <property type="match status" value="1"/>
</dbReference>
<dbReference type="PROSITE" id="PS50995">
    <property type="entry name" value="HTH_MARR_2"/>
    <property type="match status" value="1"/>
</dbReference>
<dbReference type="PRINTS" id="PR00598">
    <property type="entry name" value="HTHMARR"/>
</dbReference>
<name>A0A541B8Q7_9NOCA</name>
<dbReference type="SUPFAM" id="SSF46785">
    <property type="entry name" value="Winged helix' DNA-binding domain"/>
    <property type="match status" value="1"/>
</dbReference>
<dbReference type="InterPro" id="IPR000835">
    <property type="entry name" value="HTH_MarR-typ"/>
</dbReference>
<dbReference type="InterPro" id="IPR023187">
    <property type="entry name" value="Tscrpt_reg_MarR-type_CS"/>
</dbReference>
<reference evidence="5 6" key="1">
    <citation type="submission" date="2019-06" db="EMBL/GenBank/DDBJ databases">
        <title>Rhodococcus spaelei sp. nov., isolated from a cave.</title>
        <authorList>
            <person name="Lee S.D."/>
        </authorList>
    </citation>
    <scope>NUCLEOTIDE SEQUENCE [LARGE SCALE GENOMIC DNA]</scope>
    <source>
        <strain evidence="5 6">C9-5</strain>
    </source>
</reference>
<organism evidence="5 6">
    <name type="scientific">Rhodococcus spelaei</name>
    <dbReference type="NCBI Taxonomy" id="2546320"/>
    <lineage>
        <taxon>Bacteria</taxon>
        <taxon>Bacillati</taxon>
        <taxon>Actinomycetota</taxon>
        <taxon>Actinomycetes</taxon>
        <taxon>Mycobacteriales</taxon>
        <taxon>Nocardiaceae</taxon>
        <taxon>Rhodococcus</taxon>
    </lineage>
</organism>
<dbReference type="GO" id="GO:0006950">
    <property type="term" value="P:response to stress"/>
    <property type="evidence" value="ECO:0007669"/>
    <property type="project" value="TreeGrafter"/>
</dbReference>
<dbReference type="InterPro" id="IPR036390">
    <property type="entry name" value="WH_DNA-bd_sf"/>
</dbReference>
<dbReference type="Proteomes" id="UP000316256">
    <property type="component" value="Unassembled WGS sequence"/>
</dbReference>
<evidence type="ECO:0000256" key="1">
    <source>
        <dbReference type="ARBA" id="ARBA00023015"/>
    </source>
</evidence>
<dbReference type="Pfam" id="PF12802">
    <property type="entry name" value="MarR_2"/>
    <property type="match status" value="1"/>
</dbReference>
<dbReference type="InterPro" id="IPR039422">
    <property type="entry name" value="MarR/SlyA-like"/>
</dbReference>
<keyword evidence="6" id="KW-1185">Reference proteome</keyword>
<keyword evidence="3" id="KW-0804">Transcription</keyword>
<dbReference type="PROSITE" id="PS01117">
    <property type="entry name" value="HTH_MARR_1"/>
    <property type="match status" value="1"/>
</dbReference>
<feature type="domain" description="HTH marR-type" evidence="4">
    <location>
        <begin position="18"/>
        <end position="153"/>
    </location>
</feature>
<proteinExistence type="predicted"/>
<dbReference type="SMART" id="SM00347">
    <property type="entry name" value="HTH_MARR"/>
    <property type="match status" value="1"/>
</dbReference>
<dbReference type="InterPro" id="IPR036388">
    <property type="entry name" value="WH-like_DNA-bd_sf"/>
</dbReference>
<dbReference type="AlphaFoldDB" id="A0A541B8Q7"/>
<keyword evidence="1" id="KW-0805">Transcription regulation</keyword>
<accession>A0A541B8Q7</accession>
<keyword evidence="2" id="KW-0238">DNA-binding</keyword>
<evidence type="ECO:0000313" key="5">
    <source>
        <dbReference type="EMBL" id="TQF68715.1"/>
    </source>
</evidence>